<organism evidence="1 2">
    <name type="scientific">Trichinella britovi</name>
    <name type="common">Parasitic roundworm</name>
    <dbReference type="NCBI Taxonomy" id="45882"/>
    <lineage>
        <taxon>Eukaryota</taxon>
        <taxon>Metazoa</taxon>
        <taxon>Ecdysozoa</taxon>
        <taxon>Nematoda</taxon>
        <taxon>Enoplea</taxon>
        <taxon>Dorylaimia</taxon>
        <taxon>Trichinellida</taxon>
        <taxon>Trichinellidae</taxon>
        <taxon>Trichinella</taxon>
    </lineage>
</organism>
<evidence type="ECO:0000313" key="1">
    <source>
        <dbReference type="EMBL" id="KRY52950.1"/>
    </source>
</evidence>
<proteinExistence type="predicted"/>
<dbReference type="AlphaFoldDB" id="A0A0V1CUW1"/>
<sequence length="200" mass="22091">MPNSYVMHDQWMEYQNPNANGVRDGRGPFPMLNLPEILGGDVEESSSATSNSAAVLAAGYLLTERSFHTADSCQAVIRCTARCPLQCGTAFLAVSRSSVSKSDNQVLIYGVLCCLVVAPGESATWYEWIVTPLLLLCCQVLKARLPLPAAPCYIYFGRLFPFNYLTRWLLKRRKICQTVGHDLTFDDILDRCGCVAPPCT</sequence>
<keyword evidence="2" id="KW-1185">Reference proteome</keyword>
<accession>A0A0V1CUW1</accession>
<protein>
    <submittedName>
        <fullName evidence="1">Uncharacterized protein</fullName>
    </submittedName>
</protein>
<gene>
    <name evidence="1" type="ORF">T03_6503</name>
</gene>
<name>A0A0V1CUW1_TRIBR</name>
<reference evidence="1 2" key="1">
    <citation type="submission" date="2015-01" db="EMBL/GenBank/DDBJ databases">
        <title>Evolution of Trichinella species and genotypes.</title>
        <authorList>
            <person name="Korhonen P.K."/>
            <person name="Edoardo P."/>
            <person name="Giuseppe L.R."/>
            <person name="Gasser R.B."/>
        </authorList>
    </citation>
    <scope>NUCLEOTIDE SEQUENCE [LARGE SCALE GENOMIC DNA]</scope>
    <source>
        <strain evidence="1">ISS120</strain>
    </source>
</reference>
<comment type="caution">
    <text evidence="1">The sequence shown here is derived from an EMBL/GenBank/DDBJ whole genome shotgun (WGS) entry which is preliminary data.</text>
</comment>
<dbReference type="Proteomes" id="UP000054653">
    <property type="component" value="Unassembled WGS sequence"/>
</dbReference>
<evidence type="ECO:0000313" key="2">
    <source>
        <dbReference type="Proteomes" id="UP000054653"/>
    </source>
</evidence>
<dbReference type="EMBL" id="JYDI01000095">
    <property type="protein sequence ID" value="KRY52950.1"/>
    <property type="molecule type" value="Genomic_DNA"/>
</dbReference>